<gene>
    <name evidence="2" type="ORF">B0H17DRAFT_1142911</name>
</gene>
<feature type="region of interest" description="Disordered" evidence="1">
    <location>
        <begin position="555"/>
        <end position="632"/>
    </location>
</feature>
<evidence type="ECO:0000256" key="1">
    <source>
        <dbReference type="SAM" id="MobiDB-lite"/>
    </source>
</evidence>
<comment type="caution">
    <text evidence="2">The sequence shown here is derived from an EMBL/GenBank/DDBJ whole genome shotgun (WGS) entry which is preliminary data.</text>
</comment>
<feature type="region of interest" description="Disordered" evidence="1">
    <location>
        <begin position="82"/>
        <end position="110"/>
    </location>
</feature>
<proteinExistence type="predicted"/>
<feature type="compositionally biased region" description="Low complexity" evidence="1">
    <location>
        <begin position="573"/>
        <end position="588"/>
    </location>
</feature>
<name>A0AAD7G8U6_MYCRO</name>
<accession>A0AAD7G8U6</accession>
<dbReference type="Proteomes" id="UP001221757">
    <property type="component" value="Unassembled WGS sequence"/>
</dbReference>
<feature type="compositionally biased region" description="Low complexity" evidence="1">
    <location>
        <begin position="408"/>
        <end position="436"/>
    </location>
</feature>
<feature type="region of interest" description="Disordered" evidence="1">
    <location>
        <begin position="1"/>
        <end position="45"/>
    </location>
</feature>
<dbReference type="EMBL" id="JARKIE010000205">
    <property type="protein sequence ID" value="KAJ7667128.1"/>
    <property type="molecule type" value="Genomic_DNA"/>
</dbReference>
<evidence type="ECO:0000313" key="3">
    <source>
        <dbReference type="Proteomes" id="UP001221757"/>
    </source>
</evidence>
<reference evidence="2" key="1">
    <citation type="submission" date="2023-03" db="EMBL/GenBank/DDBJ databases">
        <title>Massive genome expansion in bonnet fungi (Mycena s.s.) driven by repeated elements and novel gene families across ecological guilds.</title>
        <authorList>
            <consortium name="Lawrence Berkeley National Laboratory"/>
            <person name="Harder C.B."/>
            <person name="Miyauchi S."/>
            <person name="Viragh M."/>
            <person name="Kuo A."/>
            <person name="Thoen E."/>
            <person name="Andreopoulos B."/>
            <person name="Lu D."/>
            <person name="Skrede I."/>
            <person name="Drula E."/>
            <person name="Henrissat B."/>
            <person name="Morin E."/>
            <person name="Kohler A."/>
            <person name="Barry K."/>
            <person name="LaButti K."/>
            <person name="Morin E."/>
            <person name="Salamov A."/>
            <person name="Lipzen A."/>
            <person name="Mereny Z."/>
            <person name="Hegedus B."/>
            <person name="Baldrian P."/>
            <person name="Stursova M."/>
            <person name="Weitz H."/>
            <person name="Taylor A."/>
            <person name="Grigoriev I.V."/>
            <person name="Nagy L.G."/>
            <person name="Martin F."/>
            <person name="Kauserud H."/>
        </authorList>
    </citation>
    <scope>NUCLEOTIDE SEQUENCE</scope>
    <source>
        <strain evidence="2">CBHHK067</strain>
    </source>
</reference>
<feature type="region of interest" description="Disordered" evidence="1">
    <location>
        <begin position="328"/>
        <end position="438"/>
    </location>
</feature>
<keyword evidence="3" id="KW-1185">Reference proteome</keyword>
<dbReference type="AlphaFoldDB" id="A0AAD7G8U6"/>
<feature type="compositionally biased region" description="Basic and acidic residues" evidence="1">
    <location>
        <begin position="26"/>
        <end position="36"/>
    </location>
</feature>
<feature type="compositionally biased region" description="Acidic residues" evidence="1">
    <location>
        <begin position="375"/>
        <end position="404"/>
    </location>
</feature>
<feature type="compositionally biased region" description="Basic residues" evidence="1">
    <location>
        <begin position="623"/>
        <end position="632"/>
    </location>
</feature>
<feature type="compositionally biased region" description="Basic and acidic residues" evidence="1">
    <location>
        <begin position="345"/>
        <end position="359"/>
    </location>
</feature>
<organism evidence="2 3">
    <name type="scientific">Mycena rosella</name>
    <name type="common">Pink bonnet</name>
    <name type="synonym">Agaricus rosellus</name>
    <dbReference type="NCBI Taxonomy" id="1033263"/>
    <lineage>
        <taxon>Eukaryota</taxon>
        <taxon>Fungi</taxon>
        <taxon>Dikarya</taxon>
        <taxon>Basidiomycota</taxon>
        <taxon>Agaricomycotina</taxon>
        <taxon>Agaricomycetes</taxon>
        <taxon>Agaricomycetidae</taxon>
        <taxon>Agaricales</taxon>
        <taxon>Marasmiineae</taxon>
        <taxon>Mycenaceae</taxon>
        <taxon>Mycena</taxon>
    </lineage>
</organism>
<protein>
    <submittedName>
        <fullName evidence="2">Uncharacterized protein</fullName>
    </submittedName>
</protein>
<sequence length="632" mass="67880">MARLPHANGPSAHSIRNPARSTQPACRREKESEASKHTKTLKRAQNKRERLALEAACDDFAETREDEIERLATVHSVNPALIGEGPRERRHGACPLQSSRGARGRPGGGEAFADAERLGPEEVARLFNQLAKYRALKRRGIRATNKSVAMDGQHTASGIGELLLDLYERTGIRGFAVLSRGNPDDAALPHAVDSDDCMGTFFTKAYNLSNLDLLRNFELHSCVMDNGNKTKNDLTSVRREIVRVQLEGLPLTQASGKVSKDKKAAMSYENYEYEIRELKGCEVVNWPAGVAMVRPSKMSAEVAHDIRDCFKDGRTYWRKMSKAEHTQLLEDHTASGSSGKKPRKTRSDKGKKQDSESAGKAKARVAGQGRAAAERDEDNDEDSNEDDDQSSEEESEKGDEDDSEGALPTTTTTGASAAAPSSFAPAAPSSSFVSGPRAFEAPAPPTLHLTDGNGNFLRTASPARMPALPTFNPDFFNFDGIDFDLLGPVDTNTAPQLSLDNYASLNSFNTPAIVENYSTPTVAIAAVAHLVPNAGTSVGGSTGVFAVTTNTTVAPKKRKHVEQGGGSKKKTKSAAGASDAPAAAGAASNTPLQKKRKQRSNAGTKRVGSAPPPERQRAVRKDKGQKRGPRVA</sequence>
<evidence type="ECO:0000313" key="2">
    <source>
        <dbReference type="EMBL" id="KAJ7667128.1"/>
    </source>
</evidence>